<evidence type="ECO:0000256" key="1">
    <source>
        <dbReference type="ARBA" id="ARBA00005216"/>
    </source>
</evidence>
<feature type="domain" description="ACT" evidence="4">
    <location>
        <begin position="195"/>
        <end position="267"/>
    </location>
</feature>
<comment type="pathway">
    <text evidence="1">Amino-acid biosynthesis; L-serine biosynthesis; L-serine from 3-phospho-D-glycerate: step 1/3.</text>
</comment>
<dbReference type="EMBL" id="LJCR01001962">
    <property type="protein sequence ID" value="KPV49449.1"/>
    <property type="molecule type" value="Genomic_DNA"/>
</dbReference>
<dbReference type="CDD" id="cd04902">
    <property type="entry name" value="ACT_3PGDH-xct"/>
    <property type="match status" value="1"/>
</dbReference>
<comment type="catalytic activity">
    <reaction evidence="3">
        <text>(2R)-3-phosphoglycerate + NAD(+) = 3-phosphooxypyruvate + NADH + H(+)</text>
        <dbReference type="Rhea" id="RHEA:12641"/>
        <dbReference type="ChEBI" id="CHEBI:15378"/>
        <dbReference type="ChEBI" id="CHEBI:18110"/>
        <dbReference type="ChEBI" id="CHEBI:57540"/>
        <dbReference type="ChEBI" id="CHEBI:57945"/>
        <dbReference type="ChEBI" id="CHEBI:58272"/>
        <dbReference type="EC" id="1.1.1.95"/>
    </reaction>
</comment>
<dbReference type="SUPFAM" id="SSF143548">
    <property type="entry name" value="Serine metabolism enzymes domain"/>
    <property type="match status" value="1"/>
</dbReference>
<dbReference type="InterPro" id="IPR045865">
    <property type="entry name" value="ACT-like_dom_sf"/>
</dbReference>
<evidence type="ECO:0000259" key="4">
    <source>
        <dbReference type="PROSITE" id="PS51671"/>
    </source>
</evidence>
<dbReference type="Proteomes" id="UP000050509">
    <property type="component" value="Unassembled WGS sequence"/>
</dbReference>
<protein>
    <recommendedName>
        <fullName evidence="2">phosphoglycerate dehydrogenase</fullName>
        <ecNumber evidence="2">1.1.1.95</ecNumber>
    </recommendedName>
</protein>
<organism evidence="5 6">
    <name type="scientific">Kouleothrix aurantiaca</name>
    <dbReference type="NCBI Taxonomy" id="186479"/>
    <lineage>
        <taxon>Bacteria</taxon>
        <taxon>Bacillati</taxon>
        <taxon>Chloroflexota</taxon>
        <taxon>Chloroflexia</taxon>
        <taxon>Chloroflexales</taxon>
        <taxon>Roseiflexineae</taxon>
        <taxon>Roseiflexaceae</taxon>
        <taxon>Kouleothrix</taxon>
    </lineage>
</organism>
<dbReference type="InterPro" id="IPR029009">
    <property type="entry name" value="ASB_dom_sf"/>
</dbReference>
<dbReference type="Gene3D" id="3.30.70.260">
    <property type="match status" value="1"/>
</dbReference>
<comment type="caution">
    <text evidence="5">The sequence shown here is derived from an EMBL/GenBank/DDBJ whole genome shotgun (WGS) entry which is preliminary data.</text>
</comment>
<accession>A0A0P9EZ85</accession>
<dbReference type="Pfam" id="PF01842">
    <property type="entry name" value="ACT"/>
    <property type="match status" value="1"/>
</dbReference>
<evidence type="ECO:0000256" key="3">
    <source>
        <dbReference type="ARBA" id="ARBA00048731"/>
    </source>
</evidence>
<dbReference type="FunFam" id="3.30.70.260:FF:000008">
    <property type="entry name" value="D-3-phosphoglycerate dehydrogenase, chloroplastic"/>
    <property type="match status" value="1"/>
</dbReference>
<dbReference type="Pfam" id="PF19304">
    <property type="entry name" value="PGDH_inter"/>
    <property type="match status" value="1"/>
</dbReference>
<dbReference type="Gene3D" id="3.30.1330.90">
    <property type="entry name" value="D-3-phosphoglycerate dehydrogenase, domain 3"/>
    <property type="match status" value="1"/>
</dbReference>
<dbReference type="PATRIC" id="fig|186479.3.peg.3523"/>
<dbReference type="GO" id="GO:0004617">
    <property type="term" value="F:phosphoglycerate dehydrogenase activity"/>
    <property type="evidence" value="ECO:0007669"/>
    <property type="project" value="UniProtKB-EC"/>
</dbReference>
<name>A0A0P9EZ85_9CHLR</name>
<dbReference type="PROSITE" id="PS51671">
    <property type="entry name" value="ACT"/>
    <property type="match status" value="1"/>
</dbReference>
<dbReference type="EC" id="1.1.1.95" evidence="2"/>
<dbReference type="InterPro" id="IPR002912">
    <property type="entry name" value="ACT_dom"/>
</dbReference>
<proteinExistence type="predicted"/>
<evidence type="ECO:0000313" key="6">
    <source>
        <dbReference type="Proteomes" id="UP000050509"/>
    </source>
</evidence>
<evidence type="ECO:0000313" key="5">
    <source>
        <dbReference type="EMBL" id="KPV49449.1"/>
    </source>
</evidence>
<dbReference type="SUPFAM" id="SSF55021">
    <property type="entry name" value="ACT-like"/>
    <property type="match status" value="1"/>
</dbReference>
<gene>
    <name evidence="5" type="ORF">SE17_32570</name>
</gene>
<dbReference type="Gene3D" id="3.40.50.720">
    <property type="entry name" value="NAD(P)-binding Rossmann-like Domain"/>
    <property type="match status" value="2"/>
</dbReference>
<reference evidence="5 6" key="1">
    <citation type="submission" date="2015-09" db="EMBL/GenBank/DDBJ databases">
        <title>Draft genome sequence of Kouleothrix aurantiaca JCM 19913.</title>
        <authorList>
            <person name="Hemp J."/>
        </authorList>
    </citation>
    <scope>NUCLEOTIDE SEQUENCE [LARGE SCALE GENOMIC DNA]</scope>
    <source>
        <strain evidence="5 6">COM-B</strain>
    </source>
</reference>
<sequence>KEPPTENPLLGHPRVITLPHLGASTVEAQTLTGVDVAEGVIDALRGATPRYAVNAPFVAPEEWGVLAPYIALGRKLGALCTSLITDPVRQYELEYWGELGDVSKAPVRLAVLQGLLDGVCEQRVTPVNAPLLARERGLRYTEHSNAEDESYAGRLVLRAVTADGAHEFAGTVLRDEPHIVEVDGYWVDFVPDGALMFTYHRDRPGMIGRVGMLLGAADVNISGMYVGRLAPREQAMMVLTLDDEVPETVLDQIHAEEDIQRAVAVVL</sequence>
<feature type="non-terminal residue" evidence="5">
    <location>
        <position position="1"/>
    </location>
</feature>
<dbReference type="AlphaFoldDB" id="A0A0P9EZ85"/>
<dbReference type="InterPro" id="IPR045626">
    <property type="entry name" value="PGDH_ASB_dom"/>
</dbReference>
<evidence type="ECO:0000256" key="2">
    <source>
        <dbReference type="ARBA" id="ARBA00013143"/>
    </source>
</evidence>
<dbReference type="FunFam" id="3.30.1330.90:FF:000003">
    <property type="entry name" value="D-3-phosphoglycerate dehydrogenase"/>
    <property type="match status" value="1"/>
</dbReference>
<keyword evidence="6" id="KW-1185">Reference proteome</keyword>